<proteinExistence type="predicted"/>
<keyword evidence="2" id="KW-1185">Reference proteome</keyword>
<evidence type="ECO:0000313" key="2">
    <source>
        <dbReference type="Proteomes" id="UP001153076"/>
    </source>
</evidence>
<sequence length="168" mass="19383">MARRCSKFDNWIENNALIDIDFSAPKFIWFQGCTLSTQKSARLDRALLSMAKIGWRMMQDPNTLWAGVLGKKFYKGRFKLDCPTYPKYITNEEVADYWQRDTGWRWGDLEGLLPWNVLDQIAAFQVYAAPGWVIQCSGEGCPPETFQFNQPQTYCAKLIHQLSKALGK</sequence>
<reference evidence="1" key="1">
    <citation type="submission" date="2022-04" db="EMBL/GenBank/DDBJ databases">
        <title>Carnegiea gigantea Genome sequencing and assembly v2.</title>
        <authorList>
            <person name="Copetti D."/>
            <person name="Sanderson M.J."/>
            <person name="Burquez A."/>
            <person name="Wojciechowski M.F."/>
        </authorList>
    </citation>
    <scope>NUCLEOTIDE SEQUENCE</scope>
    <source>
        <strain evidence="1">SGP5-SGP5p</strain>
        <tissue evidence="1">Aerial part</tissue>
    </source>
</reference>
<name>A0A9Q1K122_9CARY</name>
<evidence type="ECO:0000313" key="1">
    <source>
        <dbReference type="EMBL" id="KAJ8434825.1"/>
    </source>
</evidence>
<accession>A0A9Q1K122</accession>
<dbReference type="EMBL" id="JAKOGI010000449">
    <property type="protein sequence ID" value="KAJ8434825.1"/>
    <property type="molecule type" value="Genomic_DNA"/>
</dbReference>
<dbReference type="Proteomes" id="UP001153076">
    <property type="component" value="Unassembled WGS sequence"/>
</dbReference>
<gene>
    <name evidence="1" type="ORF">Cgig2_033547</name>
</gene>
<protein>
    <submittedName>
        <fullName evidence="1">Uncharacterized protein</fullName>
    </submittedName>
</protein>
<organism evidence="1 2">
    <name type="scientific">Carnegiea gigantea</name>
    <dbReference type="NCBI Taxonomy" id="171969"/>
    <lineage>
        <taxon>Eukaryota</taxon>
        <taxon>Viridiplantae</taxon>
        <taxon>Streptophyta</taxon>
        <taxon>Embryophyta</taxon>
        <taxon>Tracheophyta</taxon>
        <taxon>Spermatophyta</taxon>
        <taxon>Magnoliopsida</taxon>
        <taxon>eudicotyledons</taxon>
        <taxon>Gunneridae</taxon>
        <taxon>Pentapetalae</taxon>
        <taxon>Caryophyllales</taxon>
        <taxon>Cactineae</taxon>
        <taxon>Cactaceae</taxon>
        <taxon>Cactoideae</taxon>
        <taxon>Echinocereeae</taxon>
        <taxon>Carnegiea</taxon>
    </lineage>
</organism>
<dbReference type="AlphaFoldDB" id="A0A9Q1K122"/>
<comment type="caution">
    <text evidence="1">The sequence shown here is derived from an EMBL/GenBank/DDBJ whole genome shotgun (WGS) entry which is preliminary data.</text>
</comment>